<evidence type="ECO:0000256" key="1">
    <source>
        <dbReference type="ARBA" id="ARBA00023002"/>
    </source>
</evidence>
<keyword evidence="1" id="KW-0560">Oxidoreductase</keyword>
<dbReference type="PANTHER" id="PTHR14239">
    <property type="entry name" value="DUDULIN-RELATED"/>
    <property type="match status" value="1"/>
</dbReference>
<dbReference type="AlphaFoldDB" id="A0A4V2ZBH1"/>
<sequence length="232" mass="23972">MTTIGFIGSGNIGSTLARLGVDAGHDVVLSNSRGPETLQSTVERLGPRARAATPSEAATAGDIVVVSIPIRAYRQVPAQPLQGRIVIDTLNYDPARQGSVPEIDAGDTPAHLLLQTHLTGSSVVKAFSNIFFKHLATLGRPAGAPDRSTLPMAGDDAAAKQAVATLIDSLGYDTYDVGPLAESRRFAPGTPAQHAYLDPAGMFAAPGRPASADDLAKLLTARAASPEGTANR</sequence>
<dbReference type="Gene3D" id="3.40.50.720">
    <property type="entry name" value="NAD(P)-binding Rossmann-like Domain"/>
    <property type="match status" value="1"/>
</dbReference>
<name>A0A4V2ZBH1_9ACTN</name>
<evidence type="ECO:0000259" key="2">
    <source>
        <dbReference type="Pfam" id="PF03807"/>
    </source>
</evidence>
<keyword evidence="4" id="KW-1185">Reference proteome</keyword>
<dbReference type="RefSeq" id="WP_132630049.1">
    <property type="nucleotide sequence ID" value="NZ_SMLD01000019.1"/>
</dbReference>
<dbReference type="PANTHER" id="PTHR14239:SF10">
    <property type="entry name" value="REDUCTASE"/>
    <property type="match status" value="1"/>
</dbReference>
<accession>A0A4V2ZBH1</accession>
<gene>
    <name evidence="3" type="ORF">E1295_10505</name>
</gene>
<dbReference type="EMBL" id="SMLD01000019">
    <property type="protein sequence ID" value="TDE56581.1"/>
    <property type="molecule type" value="Genomic_DNA"/>
</dbReference>
<dbReference type="Pfam" id="PF03807">
    <property type="entry name" value="F420_oxidored"/>
    <property type="match status" value="1"/>
</dbReference>
<evidence type="ECO:0000313" key="4">
    <source>
        <dbReference type="Proteomes" id="UP000295136"/>
    </source>
</evidence>
<dbReference type="InterPro" id="IPR028939">
    <property type="entry name" value="P5C_Rdtase_cat_N"/>
</dbReference>
<dbReference type="GO" id="GO:0016491">
    <property type="term" value="F:oxidoreductase activity"/>
    <property type="evidence" value="ECO:0007669"/>
    <property type="project" value="UniProtKB-KW"/>
</dbReference>
<dbReference type="Proteomes" id="UP000295136">
    <property type="component" value="Unassembled WGS sequence"/>
</dbReference>
<dbReference type="InterPro" id="IPR036291">
    <property type="entry name" value="NAD(P)-bd_dom_sf"/>
</dbReference>
<dbReference type="InterPro" id="IPR051267">
    <property type="entry name" value="STEAP_metalloreductase"/>
</dbReference>
<dbReference type="SUPFAM" id="SSF51735">
    <property type="entry name" value="NAD(P)-binding Rossmann-fold domains"/>
    <property type="match status" value="1"/>
</dbReference>
<protein>
    <submittedName>
        <fullName evidence="3">NADP oxidoreductase</fullName>
    </submittedName>
</protein>
<reference evidence="3 4" key="1">
    <citation type="submission" date="2019-03" db="EMBL/GenBank/DDBJ databases">
        <title>Draft genome sequences of novel Actinobacteria.</title>
        <authorList>
            <person name="Sahin N."/>
            <person name="Ay H."/>
            <person name="Saygin H."/>
        </authorList>
    </citation>
    <scope>NUCLEOTIDE SEQUENCE [LARGE SCALE GENOMIC DNA]</scope>
    <source>
        <strain evidence="3 4">6K102</strain>
    </source>
</reference>
<organism evidence="3 4">
    <name type="scientific">Nonomuraea mesophila</name>
    <dbReference type="NCBI Taxonomy" id="2530382"/>
    <lineage>
        <taxon>Bacteria</taxon>
        <taxon>Bacillati</taxon>
        <taxon>Actinomycetota</taxon>
        <taxon>Actinomycetes</taxon>
        <taxon>Streptosporangiales</taxon>
        <taxon>Streptosporangiaceae</taxon>
        <taxon>Nonomuraea</taxon>
    </lineage>
</organism>
<evidence type="ECO:0000313" key="3">
    <source>
        <dbReference type="EMBL" id="TDE56581.1"/>
    </source>
</evidence>
<feature type="domain" description="Pyrroline-5-carboxylate reductase catalytic N-terminal" evidence="2">
    <location>
        <begin position="3"/>
        <end position="92"/>
    </location>
</feature>
<proteinExistence type="predicted"/>
<comment type="caution">
    <text evidence="3">The sequence shown here is derived from an EMBL/GenBank/DDBJ whole genome shotgun (WGS) entry which is preliminary data.</text>
</comment>